<dbReference type="InterPro" id="IPR052923">
    <property type="entry name" value="UPF0718"/>
</dbReference>
<keyword evidence="6 7" id="KW-0472">Membrane</keyword>
<feature type="transmembrane region" description="Helical" evidence="7">
    <location>
        <begin position="77"/>
        <end position="99"/>
    </location>
</feature>
<comment type="subcellular location">
    <subcellularLocation>
        <location evidence="1">Cell membrane</location>
        <topology evidence="1">Multi-pass membrane protein</topology>
    </subcellularLocation>
</comment>
<proteinExistence type="inferred from homology"/>
<evidence type="ECO:0000256" key="6">
    <source>
        <dbReference type="ARBA" id="ARBA00023136"/>
    </source>
</evidence>
<evidence type="ECO:0000256" key="1">
    <source>
        <dbReference type="ARBA" id="ARBA00004651"/>
    </source>
</evidence>
<evidence type="ECO:0000256" key="5">
    <source>
        <dbReference type="ARBA" id="ARBA00022989"/>
    </source>
</evidence>
<name>A0A6C0G121_9BACL</name>
<keyword evidence="5 7" id="KW-1133">Transmembrane helix</keyword>
<keyword evidence="4 7" id="KW-0812">Transmembrane</keyword>
<reference evidence="8 9" key="1">
    <citation type="submission" date="2020-01" db="EMBL/GenBank/DDBJ databases">
        <title>Paenibacillus sp. nov., isolated from tomato rhizosphere.</title>
        <authorList>
            <person name="Weon H.-Y."/>
            <person name="Lee S.A."/>
        </authorList>
    </citation>
    <scope>NUCLEOTIDE SEQUENCE [LARGE SCALE GENOMIC DNA]</scope>
    <source>
        <strain evidence="8 9">12200R-189</strain>
    </source>
</reference>
<gene>
    <name evidence="8" type="ORF">GXP70_14730</name>
</gene>
<dbReference type="Proteomes" id="UP000476064">
    <property type="component" value="Chromosome"/>
</dbReference>
<dbReference type="KEGG" id="plyc:GXP70_14730"/>
<protein>
    <recommendedName>
        <fullName evidence="10">Permease</fullName>
    </recommendedName>
</protein>
<dbReference type="Pfam" id="PF03773">
    <property type="entry name" value="ArsP_1"/>
    <property type="match status" value="1"/>
</dbReference>
<evidence type="ECO:0000256" key="4">
    <source>
        <dbReference type="ARBA" id="ARBA00022692"/>
    </source>
</evidence>
<dbReference type="PANTHER" id="PTHR34184">
    <property type="entry name" value="UPF0718 PROTEIN YCGR"/>
    <property type="match status" value="1"/>
</dbReference>
<accession>A0A6C0G121</accession>
<evidence type="ECO:0000256" key="3">
    <source>
        <dbReference type="ARBA" id="ARBA00022475"/>
    </source>
</evidence>
<evidence type="ECO:0000313" key="9">
    <source>
        <dbReference type="Proteomes" id="UP000476064"/>
    </source>
</evidence>
<evidence type="ECO:0000313" key="8">
    <source>
        <dbReference type="EMBL" id="QHT61084.1"/>
    </source>
</evidence>
<sequence>MIPKNFFFAFITAALLGIFFPICECGIIPVVRGFIKRGLPLHLGVVILIASPIVNPIVFTSTYFAKAIATIAHINDEFLATGKYIILGAIVTGLIQTFLSRDHFVALNDNRWISPITGQGLKTTRI</sequence>
<keyword evidence="9" id="KW-1185">Reference proteome</keyword>
<organism evidence="8 9">
    <name type="scientific">Paenibacillus lycopersici</name>
    <dbReference type="NCBI Taxonomy" id="2704462"/>
    <lineage>
        <taxon>Bacteria</taxon>
        <taxon>Bacillati</taxon>
        <taxon>Bacillota</taxon>
        <taxon>Bacilli</taxon>
        <taxon>Bacillales</taxon>
        <taxon>Paenibacillaceae</taxon>
        <taxon>Paenibacillus</taxon>
    </lineage>
</organism>
<dbReference type="EMBL" id="CP048209">
    <property type="protein sequence ID" value="QHT61084.1"/>
    <property type="molecule type" value="Genomic_DNA"/>
</dbReference>
<dbReference type="PANTHER" id="PTHR34184:SF4">
    <property type="entry name" value="UPF0718 PROTEIN YCGR"/>
    <property type="match status" value="1"/>
</dbReference>
<keyword evidence="3" id="KW-1003">Cell membrane</keyword>
<evidence type="ECO:0000256" key="7">
    <source>
        <dbReference type="SAM" id="Phobius"/>
    </source>
</evidence>
<comment type="similarity">
    <text evidence="2">Belongs to the UPF0718 family.</text>
</comment>
<evidence type="ECO:0000256" key="2">
    <source>
        <dbReference type="ARBA" id="ARBA00006386"/>
    </source>
</evidence>
<evidence type="ECO:0008006" key="10">
    <source>
        <dbReference type="Google" id="ProtNLM"/>
    </source>
</evidence>
<dbReference type="InterPro" id="IPR005524">
    <property type="entry name" value="DUF318"/>
</dbReference>
<dbReference type="GO" id="GO:0005886">
    <property type="term" value="C:plasma membrane"/>
    <property type="evidence" value="ECO:0007669"/>
    <property type="project" value="UniProtKB-SubCell"/>
</dbReference>
<feature type="transmembrane region" description="Helical" evidence="7">
    <location>
        <begin position="41"/>
        <end position="65"/>
    </location>
</feature>
<dbReference type="AlphaFoldDB" id="A0A6C0G121"/>